<evidence type="ECO:0000313" key="8">
    <source>
        <dbReference type="Proteomes" id="UP000700732"/>
    </source>
</evidence>
<feature type="binding site" evidence="6">
    <location>
        <position position="503"/>
    </location>
    <ligand>
        <name>Zn(2+)</name>
        <dbReference type="ChEBI" id="CHEBI:29105"/>
    </ligand>
</feature>
<sequence>MNIAKGYFDEHAVLHALEHYLPAQAPLKDFIHHNTLHAFQDLPFYEGLNKAHTLLGYNTSLSLGEYRRLYTSGLISPAVLQKVIIQRQGEKALAEWTEKLLATTYDRTDVPRVGTLRANWKRHYQVDLDSMVHPTLFRILCSYLDQGISIWNFPIRGKQFIDALREMESRSYTSFFRGKRAKQLLVKGSCTLTDLLAILVGDETLYEHYLYDQQFAHQGWSGMVAVIENQPQTLLDPKQIALHDVILFELLLEIDALDFQFGPNWKPLSSRLTTRPVDLSAPIAKTELSDVLSLWQDIYEWNYYDQVLTGVQRLGQTALPQRTTPSFQAFFCIDDRECSFRRHIEHEDPDCETFGTPGFFGVEFFYQPEEGKFYEKACPAPVTPKYLIKEVDARNKRKKDVYFTKHAHSFYSGWLIAQTLGLWSVLRLFLAVFNPSMSAATASSLKHMHKRSRLTIENQNPADTENGLQIGFGIDEMADRVERLLNSIGLVRNFAPVIYVVGHGSSTANNPHYAAYDCGACSGRAGSVNSRVLAYMGNKPAVRAILRTRGISIPDSTQFMGALHDTTRDEIVFFDEETLTPVNLEAHNKRASMFEKALDMNAKERSRRFASVDSTQAPDYIHEQLKKRSVSLFEPRPELNHATNALCLIGRRSLSKGLFLDRRSFLNSYDYQIDPEGIYLSGILNAAAPVCGGINLEYFFSRVDNQKLGAGTKLPHNVMGLIGVSNGIDGDLRSGLPSQMIEVHDPVRLMMLVEHYPDVVIKAIKRSDATYEWFINEWIRLVAVHPETRELFVFRDGNFVPYVPLSLPVETVANALPLIESDAHNLPVHLLA</sequence>
<dbReference type="InterPro" id="IPR018752">
    <property type="entry name" value="DabA"/>
</dbReference>
<reference evidence="7 8" key="1">
    <citation type="submission" date="2019-06" db="EMBL/GenBank/DDBJ databases">
        <title>Spirosoma utsteinense sp. nov. isolated from Antarctic ice-free soils.</title>
        <authorList>
            <person name="Tahon G."/>
        </authorList>
    </citation>
    <scope>NUCLEOTIDE SEQUENCE [LARGE SCALE GENOMIC DNA]</scope>
    <source>
        <strain evidence="7 8">LMG 31447</strain>
    </source>
</reference>
<dbReference type="HAMAP" id="MF_01871">
    <property type="entry name" value="DabA"/>
    <property type="match status" value="1"/>
</dbReference>
<protein>
    <recommendedName>
        <fullName evidence="6">Probable inorganic carbon transporter subunit DabA</fullName>
    </recommendedName>
</protein>
<gene>
    <name evidence="6" type="primary">dabA</name>
    <name evidence="7" type="ORF">FH603_4020</name>
</gene>
<name>A0ABR6WAA7_9BACT</name>
<dbReference type="Pfam" id="PF10070">
    <property type="entry name" value="DabA"/>
    <property type="match status" value="1"/>
</dbReference>
<keyword evidence="8" id="KW-1185">Reference proteome</keyword>
<proteinExistence type="inferred from homology"/>
<evidence type="ECO:0000256" key="3">
    <source>
        <dbReference type="ARBA" id="ARBA00022723"/>
    </source>
</evidence>
<comment type="caution">
    <text evidence="7">The sequence shown here is derived from an EMBL/GenBank/DDBJ whole genome shotgun (WGS) entry which is preliminary data.</text>
</comment>
<comment type="similarity">
    <text evidence="6">Belongs to the inorganic carbon transporter (TC 9.A.2) DabA family.</text>
</comment>
<dbReference type="Proteomes" id="UP000700732">
    <property type="component" value="Unassembled WGS sequence"/>
</dbReference>
<keyword evidence="5 6" id="KW-0472">Membrane</keyword>
<feature type="binding site" evidence="6">
    <location>
        <position position="518"/>
    </location>
    <ligand>
        <name>Zn(2+)</name>
        <dbReference type="ChEBI" id="CHEBI:29105"/>
    </ligand>
</feature>
<accession>A0ABR6WAA7</accession>
<evidence type="ECO:0000256" key="1">
    <source>
        <dbReference type="ARBA" id="ARBA00022448"/>
    </source>
</evidence>
<dbReference type="PANTHER" id="PTHR38344">
    <property type="entry name" value="UPF0753 PROTEIN AQ_863"/>
    <property type="match status" value="1"/>
</dbReference>
<comment type="subunit">
    <text evidence="6">Forms a complex with DabB.</text>
</comment>
<feature type="binding site" evidence="6">
    <location>
        <position position="334"/>
    </location>
    <ligand>
        <name>Zn(2+)</name>
        <dbReference type="ChEBI" id="CHEBI:29105"/>
    </ligand>
</feature>
<feature type="binding site" evidence="6">
    <location>
        <position position="332"/>
    </location>
    <ligand>
        <name>Zn(2+)</name>
        <dbReference type="ChEBI" id="CHEBI:29105"/>
    </ligand>
</feature>
<dbReference type="RefSeq" id="WP_186739369.1">
    <property type="nucleotide sequence ID" value="NZ_VFIA01000027.1"/>
</dbReference>
<organism evidence="7 8">
    <name type="scientific">Spirosoma utsteinense</name>
    <dbReference type="NCBI Taxonomy" id="2585773"/>
    <lineage>
        <taxon>Bacteria</taxon>
        <taxon>Pseudomonadati</taxon>
        <taxon>Bacteroidota</taxon>
        <taxon>Cytophagia</taxon>
        <taxon>Cytophagales</taxon>
        <taxon>Cytophagaceae</taxon>
        <taxon>Spirosoma</taxon>
    </lineage>
</organism>
<evidence type="ECO:0000256" key="6">
    <source>
        <dbReference type="HAMAP-Rule" id="MF_01871"/>
    </source>
</evidence>
<keyword evidence="3 6" id="KW-0479">Metal-binding</keyword>
<evidence type="ECO:0000256" key="2">
    <source>
        <dbReference type="ARBA" id="ARBA00022475"/>
    </source>
</evidence>
<comment type="subcellular location">
    <subcellularLocation>
        <location evidence="6">Cell membrane</location>
        <topology evidence="6">Peripheral membrane protein</topology>
    </subcellularLocation>
</comment>
<evidence type="ECO:0000313" key="7">
    <source>
        <dbReference type="EMBL" id="MBC3793501.1"/>
    </source>
</evidence>
<evidence type="ECO:0000256" key="5">
    <source>
        <dbReference type="ARBA" id="ARBA00023136"/>
    </source>
</evidence>
<keyword evidence="1 6" id="KW-0813">Transport</keyword>
<dbReference type="PANTHER" id="PTHR38344:SF1">
    <property type="entry name" value="INORGANIC CARBON TRANSPORTER SUBUNIT DABA-RELATED"/>
    <property type="match status" value="1"/>
</dbReference>
<comment type="function">
    <text evidence="6">Part of an energy-coupled inorganic carbon pump.</text>
</comment>
<comment type="cofactor">
    <cofactor evidence="6">
        <name>Zn(2+)</name>
        <dbReference type="ChEBI" id="CHEBI:29105"/>
    </cofactor>
</comment>
<evidence type="ECO:0000256" key="4">
    <source>
        <dbReference type="ARBA" id="ARBA00022833"/>
    </source>
</evidence>
<keyword evidence="4 6" id="KW-0862">Zinc</keyword>
<keyword evidence="2 6" id="KW-1003">Cell membrane</keyword>
<dbReference type="EMBL" id="VFIA01000027">
    <property type="protein sequence ID" value="MBC3793501.1"/>
    <property type="molecule type" value="Genomic_DNA"/>
</dbReference>